<evidence type="ECO:0000313" key="1">
    <source>
        <dbReference type="EMBL" id="KAG7373672.1"/>
    </source>
</evidence>
<dbReference type="EMBL" id="JAGRRH010000002">
    <property type="protein sequence ID" value="KAG7373672.1"/>
    <property type="molecule type" value="Genomic_DNA"/>
</dbReference>
<organism evidence="1 2">
    <name type="scientific">Nitzschia inconspicua</name>
    <dbReference type="NCBI Taxonomy" id="303405"/>
    <lineage>
        <taxon>Eukaryota</taxon>
        <taxon>Sar</taxon>
        <taxon>Stramenopiles</taxon>
        <taxon>Ochrophyta</taxon>
        <taxon>Bacillariophyta</taxon>
        <taxon>Bacillariophyceae</taxon>
        <taxon>Bacillariophycidae</taxon>
        <taxon>Bacillariales</taxon>
        <taxon>Bacillariaceae</taxon>
        <taxon>Nitzschia</taxon>
    </lineage>
</organism>
<reference evidence="1" key="1">
    <citation type="journal article" date="2021" name="Sci. Rep.">
        <title>Diploid genomic architecture of Nitzschia inconspicua, an elite biomass production diatom.</title>
        <authorList>
            <person name="Oliver A."/>
            <person name="Podell S."/>
            <person name="Pinowska A."/>
            <person name="Traller J.C."/>
            <person name="Smith S.R."/>
            <person name="McClure R."/>
            <person name="Beliaev A."/>
            <person name="Bohutskyi P."/>
            <person name="Hill E.A."/>
            <person name="Rabines A."/>
            <person name="Zheng H."/>
            <person name="Allen L.Z."/>
            <person name="Kuo A."/>
            <person name="Grigoriev I.V."/>
            <person name="Allen A.E."/>
            <person name="Hazlebeck D."/>
            <person name="Allen E.E."/>
        </authorList>
    </citation>
    <scope>NUCLEOTIDE SEQUENCE</scope>
    <source>
        <strain evidence="1">Hildebrandi</strain>
    </source>
</reference>
<protein>
    <submittedName>
        <fullName evidence="1">Uncharacterized protein</fullName>
    </submittedName>
</protein>
<dbReference type="Proteomes" id="UP000693970">
    <property type="component" value="Unassembled WGS sequence"/>
</dbReference>
<evidence type="ECO:0000313" key="2">
    <source>
        <dbReference type="Proteomes" id="UP000693970"/>
    </source>
</evidence>
<reference evidence="1" key="2">
    <citation type="submission" date="2021-04" db="EMBL/GenBank/DDBJ databases">
        <authorList>
            <person name="Podell S."/>
        </authorList>
    </citation>
    <scope>NUCLEOTIDE SEQUENCE</scope>
    <source>
        <strain evidence="1">Hildebrandi</strain>
    </source>
</reference>
<accession>A0A9K3M4C9</accession>
<comment type="caution">
    <text evidence="1">The sequence shown here is derived from an EMBL/GenBank/DDBJ whole genome shotgun (WGS) entry which is preliminary data.</text>
</comment>
<name>A0A9K3M4C9_9STRA</name>
<proteinExistence type="predicted"/>
<dbReference type="AlphaFoldDB" id="A0A9K3M4C9"/>
<sequence>MNKQIASRRTLFEVSEEFEKRDHYLGIPTQHYVHLGRVLGSVLAEADGDDNELIRILGNRDPKIQDKAYSSKLPMKSIRSRELALEATEVSITMLGQLSSPQANYFLRYFPGLIVPRKN</sequence>
<keyword evidence="2" id="KW-1185">Reference proteome</keyword>
<gene>
    <name evidence="1" type="ORF">IV203_034396</name>
</gene>